<name>A0A2A6LXN0_RHIFR</name>
<evidence type="ECO:0000313" key="2">
    <source>
        <dbReference type="Proteomes" id="UP000220353"/>
    </source>
</evidence>
<dbReference type="Gene3D" id="1.10.10.10">
    <property type="entry name" value="Winged helix-like DNA-binding domain superfamily/Winged helix DNA-binding domain"/>
    <property type="match status" value="1"/>
</dbReference>
<dbReference type="Proteomes" id="UP000220353">
    <property type="component" value="Unassembled WGS sequence"/>
</dbReference>
<accession>A0A2A6LXN0</accession>
<organism evidence="1 2">
    <name type="scientific">Rhizobium fredii</name>
    <name type="common">Sinorhizobium fredii</name>
    <dbReference type="NCBI Taxonomy" id="380"/>
    <lineage>
        <taxon>Bacteria</taxon>
        <taxon>Pseudomonadati</taxon>
        <taxon>Pseudomonadota</taxon>
        <taxon>Alphaproteobacteria</taxon>
        <taxon>Hyphomicrobiales</taxon>
        <taxon>Rhizobiaceae</taxon>
        <taxon>Sinorhizobium/Ensifer group</taxon>
        <taxon>Sinorhizobium</taxon>
    </lineage>
</organism>
<reference evidence="1 2" key="1">
    <citation type="submission" date="2017-09" db="EMBL/GenBank/DDBJ databases">
        <title>Comparative genomics of rhizobia isolated from Phaseolus vulgaris in China.</title>
        <authorList>
            <person name="Tong W."/>
        </authorList>
    </citation>
    <scope>NUCLEOTIDE SEQUENCE [LARGE SCALE GENOMIC DNA]</scope>
    <source>
        <strain evidence="1 2">PCH1</strain>
    </source>
</reference>
<evidence type="ECO:0008006" key="3">
    <source>
        <dbReference type="Google" id="ProtNLM"/>
    </source>
</evidence>
<dbReference type="AlphaFoldDB" id="A0A2A6LXN0"/>
<gene>
    <name evidence="1" type="ORF">CO661_14055</name>
</gene>
<sequence>MDMPLKKQLSYAGMFYRMRDNWIRHVIRQPKGGYSVTERLVAVYIAEAINPQSRMWIVSQEKIAADLDVRIRVVKGAVAKLRQDGLLMTTRVKVQGHSKLFNAYELVPVELAEPL</sequence>
<dbReference type="InterPro" id="IPR036388">
    <property type="entry name" value="WH-like_DNA-bd_sf"/>
</dbReference>
<dbReference type="EMBL" id="NWTC01000009">
    <property type="protein sequence ID" value="PDT47301.1"/>
    <property type="molecule type" value="Genomic_DNA"/>
</dbReference>
<evidence type="ECO:0000313" key="1">
    <source>
        <dbReference type="EMBL" id="PDT47301.1"/>
    </source>
</evidence>
<proteinExistence type="predicted"/>
<protein>
    <recommendedName>
        <fullName evidence="3">Helix-turn-helix domain-containing protein</fullName>
    </recommendedName>
</protein>
<comment type="caution">
    <text evidence="1">The sequence shown here is derived from an EMBL/GenBank/DDBJ whole genome shotgun (WGS) entry which is preliminary data.</text>
</comment>